<evidence type="ECO:0000259" key="10">
    <source>
        <dbReference type="PROSITE" id="PS50893"/>
    </source>
</evidence>
<dbReference type="GO" id="GO:0005886">
    <property type="term" value="C:plasma membrane"/>
    <property type="evidence" value="ECO:0007669"/>
    <property type="project" value="UniProtKB-SubCell"/>
</dbReference>
<dbReference type="InterPro" id="IPR050107">
    <property type="entry name" value="ABC_carbohydrate_import_ATPase"/>
</dbReference>
<keyword evidence="3" id="KW-1003">Cell membrane</keyword>
<keyword evidence="5" id="KW-0677">Repeat</keyword>
<dbReference type="FunFam" id="3.40.50.300:FF:000127">
    <property type="entry name" value="Ribose import ATP-binding protein RbsA"/>
    <property type="match status" value="1"/>
</dbReference>
<evidence type="ECO:0000313" key="11">
    <source>
        <dbReference type="EMBL" id="MBD0378876.1"/>
    </source>
</evidence>
<keyword evidence="4" id="KW-0762">Sugar transport</keyword>
<evidence type="ECO:0000256" key="3">
    <source>
        <dbReference type="ARBA" id="ARBA00022475"/>
    </source>
</evidence>
<reference evidence="11" key="1">
    <citation type="submission" date="2020-09" db="EMBL/GenBank/DDBJ databases">
        <title>Draft Genome Sequence of Paenibacillus sp. WST5.</title>
        <authorList>
            <person name="Bao Z."/>
        </authorList>
    </citation>
    <scope>NUCLEOTIDE SEQUENCE</scope>
    <source>
        <strain evidence="11">WST5</strain>
    </source>
</reference>
<keyword evidence="7 11" id="KW-0067">ATP-binding</keyword>
<dbReference type="PROSITE" id="PS00211">
    <property type="entry name" value="ABC_TRANSPORTER_1"/>
    <property type="match status" value="1"/>
</dbReference>
<evidence type="ECO:0000313" key="12">
    <source>
        <dbReference type="Proteomes" id="UP000650466"/>
    </source>
</evidence>
<protein>
    <submittedName>
        <fullName evidence="11">Sugar ABC transporter ATP-binding protein</fullName>
    </submittedName>
</protein>
<dbReference type="PANTHER" id="PTHR43790:SF3">
    <property type="entry name" value="D-ALLOSE IMPORT ATP-BINDING PROTEIN ALSA-RELATED"/>
    <property type="match status" value="1"/>
</dbReference>
<proteinExistence type="predicted"/>
<feature type="domain" description="ABC transporter" evidence="10">
    <location>
        <begin position="260"/>
        <end position="505"/>
    </location>
</feature>
<dbReference type="InterPro" id="IPR017871">
    <property type="entry name" value="ABC_transporter-like_CS"/>
</dbReference>
<dbReference type="EMBL" id="JACVVD010000001">
    <property type="protein sequence ID" value="MBD0378876.1"/>
    <property type="molecule type" value="Genomic_DNA"/>
</dbReference>
<dbReference type="InterPro" id="IPR003593">
    <property type="entry name" value="AAA+_ATPase"/>
</dbReference>
<dbReference type="PANTHER" id="PTHR43790">
    <property type="entry name" value="CARBOHYDRATE TRANSPORT ATP-BINDING PROTEIN MG119-RELATED"/>
    <property type="match status" value="1"/>
</dbReference>
<gene>
    <name evidence="11" type="ORF">ICC18_01915</name>
</gene>
<dbReference type="CDD" id="cd03216">
    <property type="entry name" value="ABC_Carb_Monos_I"/>
    <property type="match status" value="1"/>
</dbReference>
<accession>A0A926KLA7</accession>
<dbReference type="InterPro" id="IPR003439">
    <property type="entry name" value="ABC_transporter-like_ATP-bd"/>
</dbReference>
<dbReference type="GO" id="GO:0005524">
    <property type="term" value="F:ATP binding"/>
    <property type="evidence" value="ECO:0007669"/>
    <property type="project" value="UniProtKB-KW"/>
</dbReference>
<evidence type="ECO:0000256" key="4">
    <source>
        <dbReference type="ARBA" id="ARBA00022597"/>
    </source>
</evidence>
<evidence type="ECO:0000256" key="8">
    <source>
        <dbReference type="ARBA" id="ARBA00022967"/>
    </source>
</evidence>
<keyword evidence="9" id="KW-0472">Membrane</keyword>
<dbReference type="SMART" id="SM00382">
    <property type="entry name" value="AAA"/>
    <property type="match status" value="2"/>
</dbReference>
<keyword evidence="8" id="KW-1278">Translocase</keyword>
<evidence type="ECO:0000256" key="9">
    <source>
        <dbReference type="ARBA" id="ARBA00023136"/>
    </source>
</evidence>
<dbReference type="Gene3D" id="3.40.50.300">
    <property type="entry name" value="P-loop containing nucleotide triphosphate hydrolases"/>
    <property type="match status" value="2"/>
</dbReference>
<evidence type="ECO:0000256" key="7">
    <source>
        <dbReference type="ARBA" id="ARBA00022840"/>
    </source>
</evidence>
<sequence length="505" mass="56550">MEEGTLLRLERIRKSFSNVQALKGVNLDLKRGEVLALMGENGAGKSTLMNIMQGAIGDYEGDIYLLDKKVEIRNPIDARRLGIAKIHQELQLVPELSVAENIFLGREPRNRFGLVDFPRMNRETEPYLEALDLSVKETAKVGGLRLGEQQLIEVAKALSLQARILIMDEPTSALSEAETRKLFTVIRRLSSEGVSIIYISHRMEEIFELTHRITVMRDGEYIATVHTKDVTKDELVQMMVGRTVSDLYPARRAKIGQEMMAVEQMTYLPPAESSKKRLYNVSFKVHQGEVLGIAGLMGAGRTEILECLFGLFPAHTSGTIKLQGKKVRIRSPQEAIGYKMSFVTEDRKGQGLVLGRPISENMTLPLLKQLSRWLFLRFRAEEEYCREQIDNLKVKAHSANVAAGTLSGGNQQKVILARWLMMNPNILLLDEPTRGIDVGAKAEIYQLIQKLASEGKSIIMVSSELPELIGNCDRIITVCEGRVTGEFSREEATPEKLLSAATLRE</sequence>
<evidence type="ECO:0000256" key="5">
    <source>
        <dbReference type="ARBA" id="ARBA00022737"/>
    </source>
</evidence>
<comment type="caution">
    <text evidence="11">The sequence shown here is derived from an EMBL/GenBank/DDBJ whole genome shotgun (WGS) entry which is preliminary data.</text>
</comment>
<dbReference type="CDD" id="cd03215">
    <property type="entry name" value="ABC_Carb_Monos_II"/>
    <property type="match status" value="1"/>
</dbReference>
<dbReference type="Proteomes" id="UP000650466">
    <property type="component" value="Unassembled WGS sequence"/>
</dbReference>
<name>A0A926KLA7_9BACL</name>
<evidence type="ECO:0000256" key="1">
    <source>
        <dbReference type="ARBA" id="ARBA00004202"/>
    </source>
</evidence>
<evidence type="ECO:0000256" key="2">
    <source>
        <dbReference type="ARBA" id="ARBA00022448"/>
    </source>
</evidence>
<dbReference type="Pfam" id="PF00005">
    <property type="entry name" value="ABC_tran"/>
    <property type="match status" value="2"/>
</dbReference>
<comment type="subcellular location">
    <subcellularLocation>
        <location evidence="1">Cell membrane</location>
        <topology evidence="1">Peripheral membrane protein</topology>
    </subcellularLocation>
</comment>
<dbReference type="PROSITE" id="PS50893">
    <property type="entry name" value="ABC_TRANSPORTER_2"/>
    <property type="match status" value="2"/>
</dbReference>
<dbReference type="SUPFAM" id="SSF52540">
    <property type="entry name" value="P-loop containing nucleoside triphosphate hydrolases"/>
    <property type="match status" value="2"/>
</dbReference>
<dbReference type="AlphaFoldDB" id="A0A926KLA7"/>
<dbReference type="RefSeq" id="WP_188172683.1">
    <property type="nucleotide sequence ID" value="NZ_JACVVD010000001.1"/>
</dbReference>
<evidence type="ECO:0000256" key="6">
    <source>
        <dbReference type="ARBA" id="ARBA00022741"/>
    </source>
</evidence>
<keyword evidence="2" id="KW-0813">Transport</keyword>
<keyword evidence="12" id="KW-1185">Reference proteome</keyword>
<organism evidence="11 12">
    <name type="scientific">Paenibacillus sedimenti</name>
    <dbReference type="NCBI Taxonomy" id="2770274"/>
    <lineage>
        <taxon>Bacteria</taxon>
        <taxon>Bacillati</taxon>
        <taxon>Bacillota</taxon>
        <taxon>Bacilli</taxon>
        <taxon>Bacillales</taxon>
        <taxon>Paenibacillaceae</taxon>
        <taxon>Paenibacillus</taxon>
    </lineage>
</organism>
<dbReference type="InterPro" id="IPR027417">
    <property type="entry name" value="P-loop_NTPase"/>
</dbReference>
<keyword evidence="6" id="KW-0547">Nucleotide-binding</keyword>
<feature type="domain" description="ABC transporter" evidence="10">
    <location>
        <begin position="7"/>
        <end position="243"/>
    </location>
</feature>
<dbReference type="GO" id="GO:0016887">
    <property type="term" value="F:ATP hydrolysis activity"/>
    <property type="evidence" value="ECO:0007669"/>
    <property type="project" value="InterPro"/>
</dbReference>